<organism evidence="1 2">
    <name type="scientific">Caproiciproducens faecalis</name>
    <dbReference type="NCBI Taxonomy" id="2820301"/>
    <lineage>
        <taxon>Bacteria</taxon>
        <taxon>Bacillati</taxon>
        <taxon>Bacillota</taxon>
        <taxon>Clostridia</taxon>
        <taxon>Eubacteriales</taxon>
        <taxon>Acutalibacteraceae</taxon>
        <taxon>Caproiciproducens</taxon>
    </lineage>
</organism>
<dbReference type="InterPro" id="IPR053842">
    <property type="entry name" value="NikA-like"/>
</dbReference>
<reference evidence="1 2" key="1">
    <citation type="submission" date="2021-03" db="EMBL/GenBank/DDBJ databases">
        <title>Caproiciproducens sp. nov. isolated from feces of cow.</title>
        <authorList>
            <person name="Choi J.-Y."/>
        </authorList>
    </citation>
    <scope>NUCLEOTIDE SEQUENCE [LARGE SCALE GENOMIC DNA]</scope>
    <source>
        <strain evidence="1 2">AGMB10547</strain>
    </source>
</reference>
<evidence type="ECO:0000313" key="1">
    <source>
        <dbReference type="EMBL" id="MBW7571853.1"/>
    </source>
</evidence>
<name>A0ABS7DKV0_9FIRM</name>
<protein>
    <submittedName>
        <fullName evidence="1">Plasmid mobilization relaxosome protein MobC</fullName>
    </submittedName>
</protein>
<keyword evidence="2" id="KW-1185">Reference proteome</keyword>
<dbReference type="RefSeq" id="WP_219964233.1">
    <property type="nucleotide sequence ID" value="NZ_JAGFNZ010000001.1"/>
</dbReference>
<dbReference type="Pfam" id="PF21983">
    <property type="entry name" value="NikA-like"/>
    <property type="match status" value="1"/>
</dbReference>
<evidence type="ECO:0000313" key="2">
    <source>
        <dbReference type="Proteomes" id="UP000719942"/>
    </source>
</evidence>
<sequence>MANRERKVQLKFRVTSQEREMIEQKMAQLGTKNMAAYLRKIAIDGYVVKLELPELKEMVSLLRRSSNNLNQLTKRVHETGRVYDTDLEDIVQNQERLWQAATDILAVLAKLK</sequence>
<accession>A0ABS7DKV0</accession>
<gene>
    <name evidence="1" type="primary">mobC</name>
    <name evidence="1" type="ORF">J5W02_03425</name>
</gene>
<proteinExistence type="predicted"/>
<dbReference type="EMBL" id="JAGFNZ010000001">
    <property type="protein sequence ID" value="MBW7571853.1"/>
    <property type="molecule type" value="Genomic_DNA"/>
</dbReference>
<comment type="caution">
    <text evidence="1">The sequence shown here is derived from an EMBL/GenBank/DDBJ whole genome shotgun (WGS) entry which is preliminary data.</text>
</comment>
<dbReference type="Proteomes" id="UP000719942">
    <property type="component" value="Unassembled WGS sequence"/>
</dbReference>